<keyword evidence="2" id="KW-1185">Reference proteome</keyword>
<accession>A0A2H3CNK1</accession>
<proteinExistence type="predicted"/>
<organism evidence="1 2">
    <name type="scientific">Armillaria gallica</name>
    <name type="common">Bulbous honey fungus</name>
    <name type="synonym">Armillaria bulbosa</name>
    <dbReference type="NCBI Taxonomy" id="47427"/>
    <lineage>
        <taxon>Eukaryota</taxon>
        <taxon>Fungi</taxon>
        <taxon>Dikarya</taxon>
        <taxon>Basidiomycota</taxon>
        <taxon>Agaricomycotina</taxon>
        <taxon>Agaricomycetes</taxon>
        <taxon>Agaricomycetidae</taxon>
        <taxon>Agaricales</taxon>
        <taxon>Marasmiineae</taxon>
        <taxon>Physalacriaceae</taxon>
        <taxon>Armillaria</taxon>
    </lineage>
</organism>
<dbReference type="InParanoid" id="A0A2H3CNK1"/>
<reference evidence="2" key="1">
    <citation type="journal article" date="2017" name="Nat. Ecol. Evol.">
        <title>Genome expansion and lineage-specific genetic innovations in the forest pathogenic fungi Armillaria.</title>
        <authorList>
            <person name="Sipos G."/>
            <person name="Prasanna A.N."/>
            <person name="Walter M.C."/>
            <person name="O'Connor E."/>
            <person name="Balint B."/>
            <person name="Krizsan K."/>
            <person name="Kiss B."/>
            <person name="Hess J."/>
            <person name="Varga T."/>
            <person name="Slot J."/>
            <person name="Riley R."/>
            <person name="Boka B."/>
            <person name="Rigling D."/>
            <person name="Barry K."/>
            <person name="Lee J."/>
            <person name="Mihaltcheva S."/>
            <person name="LaButti K."/>
            <person name="Lipzen A."/>
            <person name="Waldron R."/>
            <person name="Moloney N.M."/>
            <person name="Sperisen C."/>
            <person name="Kredics L."/>
            <person name="Vagvoelgyi C."/>
            <person name="Patrignani A."/>
            <person name="Fitzpatrick D."/>
            <person name="Nagy I."/>
            <person name="Doyle S."/>
            <person name="Anderson J.B."/>
            <person name="Grigoriev I.V."/>
            <person name="Gueldener U."/>
            <person name="Muensterkoetter M."/>
            <person name="Nagy L.G."/>
        </authorList>
    </citation>
    <scope>NUCLEOTIDE SEQUENCE [LARGE SCALE GENOMIC DNA]</scope>
    <source>
        <strain evidence="2">Ar21-2</strain>
    </source>
</reference>
<sequence>MNARAHHTSASLERQMLLIGTSEKSTKAKGWGLFFCLVLGSPRTYLRLSNIRGAGPAAFLCAGDGQCLMEDGNVLKCCLKADVVITHDPASSIFSSGYLLLIKKRENNFRGQELRRSRAQSLAPINIYSDGLRFLCSETTSFFRCFHKINSFSPILGLEPHLRWLTLNPDPGVFFARAVLNFEAGATTVIPESLFITLGIGIATYVILDPSSRTDYSSYKVANVNHVIEFNPNCLVLKGQRYVVNSSDDILACFGSSFANGLWMMLAVCVEFRYISGAKEKGQLFSPHKYDMNIEIESGGHFSTTLNSLIT</sequence>
<gene>
    <name evidence="1" type="ORF">ARMGADRAFT_1038251</name>
</gene>
<name>A0A2H3CNK1_ARMGA</name>
<protein>
    <submittedName>
        <fullName evidence="1">Uncharacterized protein</fullName>
    </submittedName>
</protein>
<dbReference type="EMBL" id="KZ293711">
    <property type="protein sequence ID" value="PBK82964.1"/>
    <property type="molecule type" value="Genomic_DNA"/>
</dbReference>
<dbReference type="Proteomes" id="UP000217790">
    <property type="component" value="Unassembled WGS sequence"/>
</dbReference>
<evidence type="ECO:0000313" key="1">
    <source>
        <dbReference type="EMBL" id="PBK82964.1"/>
    </source>
</evidence>
<dbReference type="AlphaFoldDB" id="A0A2H3CNK1"/>
<evidence type="ECO:0000313" key="2">
    <source>
        <dbReference type="Proteomes" id="UP000217790"/>
    </source>
</evidence>